<dbReference type="Gene3D" id="2.40.128.520">
    <property type="match status" value="1"/>
</dbReference>
<gene>
    <name evidence="4" type="ORF">GIW81_05705</name>
</gene>
<accession>A0A6I3KJA7</accession>
<feature type="compositionally biased region" description="Low complexity" evidence="1">
    <location>
        <begin position="139"/>
        <end position="149"/>
    </location>
</feature>
<dbReference type="PANTHER" id="PTHR36919:SF2">
    <property type="entry name" value="BLL6627 PROTEIN"/>
    <property type="match status" value="1"/>
</dbReference>
<dbReference type="RefSeq" id="WP_154738329.1">
    <property type="nucleotide sequence ID" value="NZ_WMBQ01000001.1"/>
</dbReference>
<evidence type="ECO:0000256" key="1">
    <source>
        <dbReference type="SAM" id="MobiDB-lite"/>
    </source>
</evidence>
<reference evidence="4 5" key="1">
    <citation type="submission" date="2019-11" db="EMBL/GenBank/DDBJ databases">
        <title>Identification of a novel strain.</title>
        <authorList>
            <person name="Xu Q."/>
            <person name="Wang G."/>
        </authorList>
    </citation>
    <scope>NUCLEOTIDE SEQUENCE [LARGE SCALE GENOMIC DNA]</scope>
    <source>
        <strain evidence="5">xq</strain>
    </source>
</reference>
<evidence type="ECO:0000313" key="5">
    <source>
        <dbReference type="Proteomes" id="UP000440694"/>
    </source>
</evidence>
<dbReference type="Proteomes" id="UP000440694">
    <property type="component" value="Unassembled WGS sequence"/>
</dbReference>
<keyword evidence="5" id="KW-1185">Reference proteome</keyword>
<feature type="signal peptide" evidence="2">
    <location>
        <begin position="1"/>
        <end position="25"/>
    </location>
</feature>
<dbReference type="EMBL" id="WMBQ01000001">
    <property type="protein sequence ID" value="MTD93827.1"/>
    <property type="molecule type" value="Genomic_DNA"/>
</dbReference>
<feature type="compositionally biased region" description="Low complexity" evidence="1">
    <location>
        <begin position="162"/>
        <end position="171"/>
    </location>
</feature>
<dbReference type="PANTHER" id="PTHR36919">
    <property type="entry name" value="BLR1215 PROTEIN"/>
    <property type="match status" value="1"/>
</dbReference>
<feature type="compositionally biased region" description="Basic and acidic residues" evidence="1">
    <location>
        <begin position="186"/>
        <end position="225"/>
    </location>
</feature>
<protein>
    <submittedName>
        <fullName evidence="4">DUF2147 domain-containing protein</fullName>
    </submittedName>
</protein>
<feature type="region of interest" description="Disordered" evidence="1">
    <location>
        <begin position="138"/>
        <end position="249"/>
    </location>
</feature>
<feature type="domain" description="DUF2147" evidence="3">
    <location>
        <begin position="31"/>
        <end position="128"/>
    </location>
</feature>
<name>A0A6I3KJA7_9HYPH</name>
<evidence type="ECO:0000256" key="2">
    <source>
        <dbReference type="SAM" id="SignalP"/>
    </source>
</evidence>
<proteinExistence type="predicted"/>
<feature type="chain" id="PRO_5026133745" evidence="2">
    <location>
        <begin position="26"/>
        <end position="291"/>
    </location>
</feature>
<evidence type="ECO:0000313" key="4">
    <source>
        <dbReference type="EMBL" id="MTD93827.1"/>
    </source>
</evidence>
<dbReference type="InterPro" id="IPR019223">
    <property type="entry name" value="DUF2147"/>
</dbReference>
<keyword evidence="2" id="KW-0732">Signal</keyword>
<feature type="compositionally biased region" description="Basic and acidic residues" evidence="1">
    <location>
        <begin position="150"/>
        <end position="161"/>
    </location>
</feature>
<dbReference type="AlphaFoldDB" id="A0A6I3KJA7"/>
<organism evidence="4 5">
    <name type="scientific">Hyphomicrobium album</name>
    <dbReference type="NCBI Taxonomy" id="2665159"/>
    <lineage>
        <taxon>Bacteria</taxon>
        <taxon>Pseudomonadati</taxon>
        <taxon>Pseudomonadota</taxon>
        <taxon>Alphaproteobacteria</taxon>
        <taxon>Hyphomicrobiales</taxon>
        <taxon>Hyphomicrobiaceae</taxon>
        <taxon>Hyphomicrobium</taxon>
    </lineage>
</organism>
<dbReference type="Pfam" id="PF09917">
    <property type="entry name" value="DUF2147"/>
    <property type="match status" value="1"/>
</dbReference>
<evidence type="ECO:0000259" key="3">
    <source>
        <dbReference type="Pfam" id="PF09917"/>
    </source>
</evidence>
<sequence>MRFNRIVLRSAIIAGAAFAAAAAHADNSPLGVWIDHTGRGAVEITDCNGKLCGHVAWVDDAKNSDQCGKQIIGNVKSVGKNKWDNGWIFDPDRGSKYDVEVTALNGDKLRVMGYAGTKWLSETYTWKRAPADIKKCNGDSAAATPAAPAEKTDTAKADATKSEATPTTKPATEAKSEPIELNTAKSESDDIDNGKSDKAKSKSDKPAANETAKTEPAKPQAKDSADTANADAEDDANDEPKGRKGGKVVARLMDELESGDGPVKLKRSGKTCKVTAPFVGVVTFPCDGDKD</sequence>
<comment type="caution">
    <text evidence="4">The sequence shown here is derived from an EMBL/GenBank/DDBJ whole genome shotgun (WGS) entry which is preliminary data.</text>
</comment>